<dbReference type="Proteomes" id="UP000000763">
    <property type="component" value="Chromosome 3"/>
</dbReference>
<reference evidence="2" key="1">
    <citation type="journal article" date="2005" name="Nature">
        <title>The map-based sequence of the rice genome.</title>
        <authorList>
            <consortium name="International rice genome sequencing project (IRGSP)"/>
            <person name="Matsumoto T."/>
            <person name="Wu J."/>
            <person name="Kanamori H."/>
            <person name="Katayose Y."/>
            <person name="Fujisawa M."/>
            <person name="Namiki N."/>
            <person name="Mizuno H."/>
            <person name="Yamamoto K."/>
            <person name="Antonio B.A."/>
            <person name="Baba T."/>
            <person name="Sakata K."/>
            <person name="Nagamura Y."/>
            <person name="Aoki H."/>
            <person name="Arikawa K."/>
            <person name="Arita K."/>
            <person name="Bito T."/>
            <person name="Chiden Y."/>
            <person name="Fujitsuka N."/>
            <person name="Fukunaka R."/>
            <person name="Hamada M."/>
            <person name="Harada C."/>
            <person name="Hayashi A."/>
            <person name="Hijishita S."/>
            <person name="Honda M."/>
            <person name="Hosokawa S."/>
            <person name="Ichikawa Y."/>
            <person name="Idonuma A."/>
            <person name="Iijima M."/>
            <person name="Ikeda M."/>
            <person name="Ikeno M."/>
            <person name="Ito K."/>
            <person name="Ito S."/>
            <person name="Ito T."/>
            <person name="Ito Y."/>
            <person name="Ito Y."/>
            <person name="Iwabuchi A."/>
            <person name="Kamiya K."/>
            <person name="Karasawa W."/>
            <person name="Kurita K."/>
            <person name="Katagiri S."/>
            <person name="Kikuta A."/>
            <person name="Kobayashi H."/>
            <person name="Kobayashi N."/>
            <person name="Machita K."/>
            <person name="Maehara T."/>
            <person name="Masukawa M."/>
            <person name="Mizubayashi T."/>
            <person name="Mukai Y."/>
            <person name="Nagasaki H."/>
            <person name="Nagata Y."/>
            <person name="Naito S."/>
            <person name="Nakashima M."/>
            <person name="Nakama Y."/>
            <person name="Nakamichi Y."/>
            <person name="Nakamura M."/>
            <person name="Meguro A."/>
            <person name="Negishi M."/>
            <person name="Ohta I."/>
            <person name="Ohta T."/>
            <person name="Okamoto M."/>
            <person name="Ono N."/>
            <person name="Saji S."/>
            <person name="Sakaguchi M."/>
            <person name="Sakai K."/>
            <person name="Shibata M."/>
            <person name="Shimokawa T."/>
            <person name="Song J."/>
            <person name="Takazaki Y."/>
            <person name="Terasawa K."/>
            <person name="Tsugane M."/>
            <person name="Tsuji K."/>
            <person name="Ueda S."/>
            <person name="Waki K."/>
            <person name="Yamagata H."/>
            <person name="Yamamoto M."/>
            <person name="Yamamoto S."/>
            <person name="Yamane H."/>
            <person name="Yoshiki S."/>
            <person name="Yoshihara R."/>
            <person name="Yukawa K."/>
            <person name="Zhong H."/>
            <person name="Yano M."/>
            <person name="Yuan Q."/>
            <person name="Ouyang S."/>
            <person name="Liu J."/>
            <person name="Jones K.M."/>
            <person name="Gansberger K."/>
            <person name="Moffat K."/>
            <person name="Hill J."/>
            <person name="Bera J."/>
            <person name="Fadrosh D."/>
            <person name="Jin S."/>
            <person name="Johri S."/>
            <person name="Kim M."/>
            <person name="Overton L."/>
            <person name="Reardon M."/>
            <person name="Tsitrin T."/>
            <person name="Vuong H."/>
            <person name="Weaver B."/>
            <person name="Ciecko A."/>
            <person name="Tallon L."/>
            <person name="Jackson J."/>
            <person name="Pai G."/>
            <person name="Aken S.V."/>
            <person name="Utterback T."/>
            <person name="Reidmuller S."/>
            <person name="Feldblyum T."/>
            <person name="Hsiao J."/>
            <person name="Zismann V."/>
            <person name="Iobst S."/>
            <person name="de Vazeille A.R."/>
            <person name="Buell C.R."/>
            <person name="Ying K."/>
            <person name="Li Y."/>
            <person name="Lu T."/>
            <person name="Huang Y."/>
            <person name="Zhao Q."/>
            <person name="Feng Q."/>
            <person name="Zhang L."/>
            <person name="Zhu J."/>
            <person name="Weng Q."/>
            <person name="Mu J."/>
            <person name="Lu Y."/>
            <person name="Fan D."/>
            <person name="Liu Y."/>
            <person name="Guan J."/>
            <person name="Zhang Y."/>
            <person name="Yu S."/>
            <person name="Liu X."/>
            <person name="Zhang Y."/>
            <person name="Hong G."/>
            <person name="Han B."/>
            <person name="Choisne N."/>
            <person name="Demange N."/>
            <person name="Orjeda G."/>
            <person name="Samain S."/>
            <person name="Cattolico L."/>
            <person name="Pelletier E."/>
            <person name="Couloux A."/>
            <person name="Segurens B."/>
            <person name="Wincker P."/>
            <person name="D'Hont A."/>
            <person name="Scarpelli C."/>
            <person name="Weissenbach J."/>
            <person name="Salanoubat M."/>
            <person name="Quetier F."/>
            <person name="Yu Y."/>
            <person name="Kim H.R."/>
            <person name="Rambo T."/>
            <person name="Currie J."/>
            <person name="Collura K."/>
            <person name="Luo M."/>
            <person name="Yang T."/>
            <person name="Ammiraju J.S.S."/>
            <person name="Engler F."/>
            <person name="Soderlund C."/>
            <person name="Wing R.A."/>
            <person name="Palmer L.E."/>
            <person name="de la Bastide M."/>
            <person name="Spiegel L."/>
            <person name="Nascimento L."/>
            <person name="Zutavern T."/>
            <person name="O'Shaughnessy A."/>
            <person name="Dike S."/>
            <person name="Dedhia N."/>
            <person name="Preston R."/>
            <person name="Balija V."/>
            <person name="McCombie W.R."/>
            <person name="Chow T."/>
            <person name="Chen H."/>
            <person name="Chung M."/>
            <person name="Chen C."/>
            <person name="Shaw J."/>
            <person name="Wu H."/>
            <person name="Hsiao K."/>
            <person name="Chao Y."/>
            <person name="Chu M."/>
            <person name="Cheng C."/>
            <person name="Hour A."/>
            <person name="Lee P."/>
            <person name="Lin S."/>
            <person name="Lin Y."/>
            <person name="Liou J."/>
            <person name="Liu S."/>
            <person name="Hsing Y."/>
            <person name="Raghuvanshi S."/>
            <person name="Mohanty A."/>
            <person name="Bharti A.K."/>
            <person name="Gaur A."/>
            <person name="Gupta V."/>
            <person name="Kumar D."/>
            <person name="Ravi V."/>
            <person name="Vij S."/>
            <person name="Kapur A."/>
            <person name="Khurana P."/>
            <person name="Khurana P."/>
            <person name="Khurana J.P."/>
            <person name="Tyagi A.K."/>
            <person name="Gaikwad K."/>
            <person name="Singh A."/>
            <person name="Dalal V."/>
            <person name="Srivastava S."/>
            <person name="Dixit A."/>
            <person name="Pal A.K."/>
            <person name="Ghazi I.A."/>
            <person name="Yadav M."/>
            <person name="Pandit A."/>
            <person name="Bhargava A."/>
            <person name="Sureshbabu K."/>
            <person name="Batra K."/>
            <person name="Sharma T.R."/>
            <person name="Mohapatra T."/>
            <person name="Singh N.K."/>
            <person name="Messing J."/>
            <person name="Nelson A.B."/>
            <person name="Fuks G."/>
            <person name="Kavchok S."/>
            <person name="Keizer G."/>
            <person name="Linton E."/>
            <person name="Llaca V."/>
            <person name="Song R."/>
            <person name="Tanyolac B."/>
            <person name="Young S."/>
            <person name="Ho-Il K."/>
            <person name="Hahn J.H."/>
            <person name="Sangsakoo G."/>
            <person name="Vanavichit A."/>
            <person name="de Mattos Luiz.A.T."/>
            <person name="Zimmer P.D."/>
            <person name="Malone G."/>
            <person name="Dellagostin O."/>
            <person name="de Oliveira A.C."/>
            <person name="Bevan M."/>
            <person name="Bancroft I."/>
            <person name="Minx P."/>
            <person name="Cordum H."/>
            <person name="Wilson R."/>
            <person name="Cheng Z."/>
            <person name="Jin W."/>
            <person name="Jiang J."/>
            <person name="Leong S.A."/>
            <person name="Iwama H."/>
            <person name="Gojobori T."/>
            <person name="Itoh T."/>
            <person name="Niimura Y."/>
            <person name="Fujii Y."/>
            <person name="Habara T."/>
            <person name="Sakai H."/>
            <person name="Sato Y."/>
            <person name="Wilson G."/>
            <person name="Kumar K."/>
            <person name="McCouch S."/>
            <person name="Juretic N."/>
            <person name="Hoen D."/>
            <person name="Wright S."/>
            <person name="Bruskiewich R."/>
            <person name="Bureau T."/>
            <person name="Miyao A."/>
            <person name="Hirochika H."/>
            <person name="Nishikawa T."/>
            <person name="Kadowaki K."/>
            <person name="Sugiura M."/>
            <person name="Burr B."/>
            <person name="Sasaki T."/>
        </authorList>
    </citation>
    <scope>NUCLEOTIDE SEQUENCE [LARGE SCALE GENOMIC DNA]</scope>
    <source>
        <strain evidence="2">cv. Nipponbare</strain>
    </source>
</reference>
<reference evidence="2" key="2">
    <citation type="journal article" date="2008" name="Nucleic Acids Res.">
        <title>The rice annotation project database (RAP-DB): 2008 update.</title>
        <authorList>
            <consortium name="The rice annotation project (RAP)"/>
        </authorList>
    </citation>
    <scope>GENOME REANNOTATION</scope>
    <source>
        <strain evidence="2">cv. Nipponbare</strain>
    </source>
</reference>
<name>Q10KI4_ORYSJ</name>
<sequence length="166" mass="18618">MPLFLADQPAFRATPPHHLLHAATKDALVLMPPQSWRTATQRCRAPATLPKLRTLPVRVAAAMGFPPCSEDVDDHGLTLTQKLMPSLAVGTRHLHDLEMAAPTLSTTYTTTCRSRALLPELVAYKSNALGENQAWTLQRPPWAYLRHFSVWCPTMNHTIQKVTKYR</sequence>
<organism evidence="1 2">
    <name type="scientific">Oryza sativa subsp. japonica</name>
    <name type="common">Rice</name>
    <dbReference type="NCBI Taxonomy" id="39947"/>
    <lineage>
        <taxon>Eukaryota</taxon>
        <taxon>Viridiplantae</taxon>
        <taxon>Streptophyta</taxon>
        <taxon>Embryophyta</taxon>
        <taxon>Tracheophyta</taxon>
        <taxon>Spermatophyta</taxon>
        <taxon>Magnoliopsida</taxon>
        <taxon>Liliopsida</taxon>
        <taxon>Poales</taxon>
        <taxon>Poaceae</taxon>
        <taxon>BOP clade</taxon>
        <taxon>Oryzoideae</taxon>
        <taxon>Oryzeae</taxon>
        <taxon>Oryzinae</taxon>
        <taxon>Oryza</taxon>
        <taxon>Oryza sativa</taxon>
    </lineage>
</organism>
<proteinExistence type="predicted"/>
<gene>
    <name evidence="1" type="ORF">OSJNBa0011H24.3</name>
</gene>
<evidence type="ECO:0000313" key="2">
    <source>
        <dbReference type="Proteomes" id="UP000000763"/>
    </source>
</evidence>
<dbReference type="EMBL" id="AC084022">
    <property type="protein sequence ID" value="AAR96228.1"/>
    <property type="molecule type" value="Genomic_DNA"/>
</dbReference>
<protein>
    <submittedName>
        <fullName evidence="1">Uncharacterized protein</fullName>
    </submittedName>
</protein>
<evidence type="ECO:0000313" key="1">
    <source>
        <dbReference type="EMBL" id="AAR96228.1"/>
    </source>
</evidence>
<dbReference type="AlphaFoldDB" id="Q10KI4"/>
<accession>Q10KI4</accession>